<dbReference type="HOGENOM" id="CLU_2454391_0_0_1"/>
<dbReference type="KEGG" id="bze:COCCADRAFT_104538"/>
<evidence type="ECO:0000313" key="2">
    <source>
        <dbReference type="Proteomes" id="UP000053841"/>
    </source>
</evidence>
<dbReference type="Proteomes" id="UP000053841">
    <property type="component" value="Unassembled WGS sequence"/>
</dbReference>
<accession>W6XRV5</accession>
<dbReference type="AlphaFoldDB" id="W6XRV5"/>
<evidence type="ECO:0000313" key="1">
    <source>
        <dbReference type="EMBL" id="EUC30177.1"/>
    </source>
</evidence>
<dbReference type="EMBL" id="KI964711">
    <property type="protein sequence ID" value="EUC30177.1"/>
    <property type="molecule type" value="Genomic_DNA"/>
</dbReference>
<dbReference type="GeneID" id="19143031"/>
<gene>
    <name evidence="1" type="ORF">COCCADRAFT_104538</name>
</gene>
<name>W6XRV5_COCC2</name>
<dbReference type="RefSeq" id="XP_007715506.1">
    <property type="nucleotide sequence ID" value="XM_007717316.1"/>
</dbReference>
<keyword evidence="2" id="KW-1185">Reference proteome</keyword>
<proteinExistence type="predicted"/>
<sequence>MHGAGNSAVVRRICQNQPRNIGSLPSASPHHPPRYVLIEHVTLRTTCSPLHRSWTIRNRRVATLLVSDLPLPDDPGRIGTNTYFCGVNA</sequence>
<reference evidence="1 2" key="1">
    <citation type="journal article" date="2013" name="PLoS Genet.">
        <title>Comparative genome structure, secondary metabolite, and effector coding capacity across Cochliobolus pathogens.</title>
        <authorList>
            <person name="Condon B.J."/>
            <person name="Leng Y."/>
            <person name="Wu D."/>
            <person name="Bushley K.E."/>
            <person name="Ohm R.A."/>
            <person name="Otillar R."/>
            <person name="Martin J."/>
            <person name="Schackwitz W."/>
            <person name="Grimwood J."/>
            <person name="MohdZainudin N."/>
            <person name="Xue C."/>
            <person name="Wang R."/>
            <person name="Manning V.A."/>
            <person name="Dhillon B."/>
            <person name="Tu Z.J."/>
            <person name="Steffenson B.J."/>
            <person name="Salamov A."/>
            <person name="Sun H."/>
            <person name="Lowry S."/>
            <person name="LaButti K."/>
            <person name="Han J."/>
            <person name="Copeland A."/>
            <person name="Lindquist E."/>
            <person name="Barry K."/>
            <person name="Schmutz J."/>
            <person name="Baker S.E."/>
            <person name="Ciuffetti L.M."/>
            <person name="Grigoriev I.V."/>
            <person name="Zhong S."/>
            <person name="Turgeon B.G."/>
        </authorList>
    </citation>
    <scope>NUCLEOTIDE SEQUENCE [LARGE SCALE GENOMIC DNA]</scope>
    <source>
        <strain evidence="1 2">26-R-13</strain>
    </source>
</reference>
<organism evidence="1 2">
    <name type="scientific">Cochliobolus carbonum (strain 26-R-13)</name>
    <name type="common">Maize leaf spot fungus</name>
    <name type="synonym">Bipolaris zeicola</name>
    <dbReference type="NCBI Taxonomy" id="930089"/>
    <lineage>
        <taxon>Eukaryota</taxon>
        <taxon>Fungi</taxon>
        <taxon>Dikarya</taxon>
        <taxon>Ascomycota</taxon>
        <taxon>Pezizomycotina</taxon>
        <taxon>Dothideomycetes</taxon>
        <taxon>Pleosporomycetidae</taxon>
        <taxon>Pleosporales</taxon>
        <taxon>Pleosporineae</taxon>
        <taxon>Pleosporaceae</taxon>
        <taxon>Bipolaris</taxon>
    </lineage>
</organism>
<protein>
    <submittedName>
        <fullName evidence="1">Uncharacterized protein</fullName>
    </submittedName>
</protein>